<dbReference type="PANTHER" id="PTHR19303:SF73">
    <property type="entry name" value="PROTEIN PDC2"/>
    <property type="match status" value="1"/>
</dbReference>
<gene>
    <name evidence="3" type="ORF">R1sor_014050</name>
</gene>
<dbReference type="InterPro" id="IPR006600">
    <property type="entry name" value="HTH_CenpB_DNA-bd_dom"/>
</dbReference>
<dbReference type="InterPro" id="IPR050863">
    <property type="entry name" value="CenT-Element_Derived"/>
</dbReference>
<reference evidence="3 4" key="1">
    <citation type="submission" date="2024-09" db="EMBL/GenBank/DDBJ databases">
        <title>Chromosome-scale assembly of Riccia sorocarpa.</title>
        <authorList>
            <person name="Paukszto L."/>
        </authorList>
    </citation>
    <scope>NUCLEOTIDE SEQUENCE [LARGE SCALE GENOMIC DNA]</scope>
    <source>
        <strain evidence="3">LP-2024</strain>
        <tissue evidence="3">Aerial parts of the thallus</tissue>
    </source>
</reference>
<dbReference type="AlphaFoldDB" id="A0ABD3HA54"/>
<dbReference type="SMART" id="SM00674">
    <property type="entry name" value="CENPB"/>
    <property type="match status" value="1"/>
</dbReference>
<evidence type="ECO:0000259" key="2">
    <source>
        <dbReference type="PROSITE" id="PS51253"/>
    </source>
</evidence>
<organism evidence="3 4">
    <name type="scientific">Riccia sorocarpa</name>
    <dbReference type="NCBI Taxonomy" id="122646"/>
    <lineage>
        <taxon>Eukaryota</taxon>
        <taxon>Viridiplantae</taxon>
        <taxon>Streptophyta</taxon>
        <taxon>Embryophyta</taxon>
        <taxon>Marchantiophyta</taxon>
        <taxon>Marchantiopsida</taxon>
        <taxon>Marchantiidae</taxon>
        <taxon>Marchantiales</taxon>
        <taxon>Ricciaceae</taxon>
        <taxon>Riccia</taxon>
    </lineage>
</organism>
<name>A0ABD3HA54_9MARC</name>
<dbReference type="Pfam" id="PF03221">
    <property type="entry name" value="HTH_Tnp_Tc5"/>
    <property type="match status" value="1"/>
</dbReference>
<evidence type="ECO:0000313" key="3">
    <source>
        <dbReference type="EMBL" id="KAL3687741.1"/>
    </source>
</evidence>
<protein>
    <recommendedName>
        <fullName evidence="2">HTH CENPB-type domain-containing protein</fullName>
    </recommendedName>
</protein>
<feature type="domain" description="HTH CENPB-type" evidence="2">
    <location>
        <begin position="55"/>
        <end position="129"/>
    </location>
</feature>
<keyword evidence="4" id="KW-1185">Reference proteome</keyword>
<proteinExistence type="predicted"/>
<dbReference type="InterPro" id="IPR004875">
    <property type="entry name" value="DDE_SF_endonuclease_dom"/>
</dbReference>
<dbReference type="EMBL" id="JBJQOH010000004">
    <property type="protein sequence ID" value="KAL3687741.1"/>
    <property type="molecule type" value="Genomic_DNA"/>
</dbReference>
<sequence>MLRIVIWQHHDANTITNKALSVWASEKFGKQINEMTISRILKRKKDLLGSGVTKSMKRHMKAGCPNLESILNSWFLLMQDANVTISDSMLIEKAKMLQNTVPQETEKEFRFSNGWLQDFKTRNGIAEYVRHGEGASAEITDDVLNRIEGLKALISRYDHDDVFNMDETSLFFQLEPNRTLTTRALNGKKKFKNRLSIALTANMTSTIKLPPFVVYKYIRSRAFTRRSIRHPENLGVLWSANSKNGQTGEVDVYNAITMLEKAWRVDPFTNLKRFPFDTGIIPNMTVGEYIDFEAIQEIEDPISIDELAEFQALGDTIETLEHSDR</sequence>
<comment type="caution">
    <text evidence="3">The sequence shown here is derived from an EMBL/GenBank/DDBJ whole genome shotgun (WGS) entry which is preliminary data.</text>
</comment>
<evidence type="ECO:0000256" key="1">
    <source>
        <dbReference type="ARBA" id="ARBA00023125"/>
    </source>
</evidence>
<dbReference type="PANTHER" id="PTHR19303">
    <property type="entry name" value="TRANSPOSON"/>
    <property type="match status" value="1"/>
</dbReference>
<dbReference type="InterPro" id="IPR009057">
    <property type="entry name" value="Homeodomain-like_sf"/>
</dbReference>
<dbReference type="Gene3D" id="1.10.10.60">
    <property type="entry name" value="Homeodomain-like"/>
    <property type="match status" value="2"/>
</dbReference>
<dbReference type="Pfam" id="PF03184">
    <property type="entry name" value="DDE_1"/>
    <property type="match status" value="1"/>
</dbReference>
<dbReference type="SUPFAM" id="SSF46689">
    <property type="entry name" value="Homeodomain-like"/>
    <property type="match status" value="1"/>
</dbReference>
<dbReference type="GO" id="GO:0003677">
    <property type="term" value="F:DNA binding"/>
    <property type="evidence" value="ECO:0007669"/>
    <property type="project" value="UniProtKB-KW"/>
</dbReference>
<accession>A0ABD3HA54</accession>
<keyword evidence="1" id="KW-0238">DNA-binding</keyword>
<evidence type="ECO:0000313" key="4">
    <source>
        <dbReference type="Proteomes" id="UP001633002"/>
    </source>
</evidence>
<dbReference type="PROSITE" id="PS51253">
    <property type="entry name" value="HTH_CENPB"/>
    <property type="match status" value="1"/>
</dbReference>
<dbReference type="Proteomes" id="UP001633002">
    <property type="component" value="Unassembled WGS sequence"/>
</dbReference>